<keyword evidence="1" id="KW-1133">Transmembrane helix</keyword>
<accession>I8QZ45</accession>
<dbReference type="AlphaFoldDB" id="I8QZ45"/>
<feature type="transmembrane region" description="Helical" evidence="1">
    <location>
        <begin position="6"/>
        <end position="27"/>
    </location>
</feature>
<gene>
    <name evidence="2" type="ORF">ThesiDRAFT1_1450</name>
</gene>
<evidence type="ECO:0000313" key="3">
    <source>
        <dbReference type="Proteomes" id="UP000005110"/>
    </source>
</evidence>
<dbReference type="EMBL" id="CM001486">
    <property type="protein sequence ID" value="EIW00388.1"/>
    <property type="molecule type" value="Genomic_DNA"/>
</dbReference>
<sequence length="51" mass="5981">MEKYFVIISIISVVTLILLLLVLIAFVKWTDRIFGIENEKEGKNDKDKKKK</sequence>
<name>I8QZ45_9THEO</name>
<keyword evidence="1" id="KW-0472">Membrane</keyword>
<keyword evidence="3" id="KW-1185">Reference proteome</keyword>
<dbReference type="HOGENOM" id="CLU_203744_0_0_9"/>
<keyword evidence="1" id="KW-0812">Transmembrane</keyword>
<proteinExistence type="predicted"/>
<organism evidence="2 3">
    <name type="scientific">Thermoanaerobacter siderophilus SR4</name>
    <dbReference type="NCBI Taxonomy" id="880478"/>
    <lineage>
        <taxon>Bacteria</taxon>
        <taxon>Bacillati</taxon>
        <taxon>Bacillota</taxon>
        <taxon>Clostridia</taxon>
        <taxon>Thermoanaerobacterales</taxon>
        <taxon>Thermoanaerobacteraceae</taxon>
        <taxon>Thermoanaerobacter</taxon>
    </lineage>
</organism>
<dbReference type="PATRIC" id="fig|880478.3.peg.2653"/>
<protein>
    <submittedName>
        <fullName evidence="2">Uncharacterized protein</fullName>
    </submittedName>
</protein>
<evidence type="ECO:0000256" key="1">
    <source>
        <dbReference type="SAM" id="Phobius"/>
    </source>
</evidence>
<dbReference type="Proteomes" id="UP000005110">
    <property type="component" value="Chromosome"/>
</dbReference>
<dbReference type="RefSeq" id="WP_006569929.1">
    <property type="nucleotide sequence ID" value="NZ_CM001486.1"/>
</dbReference>
<evidence type="ECO:0000313" key="2">
    <source>
        <dbReference type="EMBL" id="EIW00388.1"/>
    </source>
</evidence>
<reference evidence="2 3" key="1">
    <citation type="submission" date="2012-02" db="EMBL/GenBank/DDBJ databases">
        <title>Improved High-Quality Draft sequence of Thermoanaerobacter siderophilus SR4.</title>
        <authorList>
            <consortium name="US DOE Joint Genome Institute"/>
            <person name="Lucas S."/>
            <person name="Han J."/>
            <person name="Lapidus A."/>
            <person name="Cheng J.-F."/>
            <person name="Goodwin L."/>
            <person name="Pitluck S."/>
            <person name="Peters L."/>
            <person name="Detter J.C."/>
            <person name="Han C."/>
            <person name="Tapia R."/>
            <person name="Land M."/>
            <person name="Hauser L."/>
            <person name="Kyrpides N."/>
            <person name="Ivanova N."/>
            <person name="Pagani I."/>
            <person name="Hemme C."/>
            <person name="Woyke T."/>
        </authorList>
    </citation>
    <scope>NUCLEOTIDE SEQUENCE [LARGE SCALE GENOMIC DNA]</scope>
    <source>
        <strain evidence="2 3">SR4</strain>
    </source>
</reference>